<feature type="compositionally biased region" description="Pro residues" evidence="2">
    <location>
        <begin position="18"/>
        <end position="33"/>
    </location>
</feature>
<dbReference type="AlphaFoldDB" id="A0A2A6CYT6"/>
<reference evidence="3" key="2">
    <citation type="submission" date="2022-06" db="UniProtKB">
        <authorList>
            <consortium name="EnsemblMetazoa"/>
        </authorList>
    </citation>
    <scope>IDENTIFICATION</scope>
    <source>
        <strain evidence="3">PS312</strain>
    </source>
</reference>
<keyword evidence="4" id="KW-1185">Reference proteome</keyword>
<feature type="compositionally biased region" description="Basic and acidic residues" evidence="2">
    <location>
        <begin position="313"/>
        <end position="327"/>
    </location>
</feature>
<reference evidence="4" key="1">
    <citation type="journal article" date="2008" name="Nat. Genet.">
        <title>The Pristionchus pacificus genome provides a unique perspective on nematode lifestyle and parasitism.</title>
        <authorList>
            <person name="Dieterich C."/>
            <person name="Clifton S.W."/>
            <person name="Schuster L.N."/>
            <person name="Chinwalla A."/>
            <person name="Delehaunty K."/>
            <person name="Dinkelacker I."/>
            <person name="Fulton L."/>
            <person name="Fulton R."/>
            <person name="Godfrey J."/>
            <person name="Minx P."/>
            <person name="Mitreva M."/>
            <person name="Roeseler W."/>
            <person name="Tian H."/>
            <person name="Witte H."/>
            <person name="Yang S.P."/>
            <person name="Wilson R.K."/>
            <person name="Sommer R.J."/>
        </authorList>
    </citation>
    <scope>NUCLEOTIDE SEQUENCE [LARGE SCALE GENOMIC DNA]</scope>
    <source>
        <strain evidence="4">PS312</strain>
    </source>
</reference>
<dbReference type="Proteomes" id="UP000005239">
    <property type="component" value="Unassembled WGS sequence"/>
</dbReference>
<keyword evidence="1" id="KW-0175">Coiled coil</keyword>
<name>A0A2A6CYT6_PRIPA</name>
<accession>A0A8R1UHT7</accession>
<protein>
    <submittedName>
        <fullName evidence="3">Uncharacterized protein</fullName>
    </submittedName>
</protein>
<accession>A0A2A6CYT6</accession>
<evidence type="ECO:0000256" key="2">
    <source>
        <dbReference type="SAM" id="MobiDB-lite"/>
    </source>
</evidence>
<evidence type="ECO:0000256" key="1">
    <source>
        <dbReference type="SAM" id="Coils"/>
    </source>
</evidence>
<evidence type="ECO:0000313" key="3">
    <source>
        <dbReference type="EnsemblMetazoa" id="PPA25441.1"/>
    </source>
</evidence>
<gene>
    <name evidence="3" type="primary">WBGene00114995</name>
</gene>
<dbReference type="EnsemblMetazoa" id="PPA25441.1">
    <property type="protein sequence ID" value="PPA25441.1"/>
    <property type="gene ID" value="WBGene00114995"/>
</dbReference>
<feature type="coiled-coil region" evidence="1">
    <location>
        <begin position="46"/>
        <end position="80"/>
    </location>
</feature>
<organism evidence="3 4">
    <name type="scientific">Pristionchus pacificus</name>
    <name type="common">Parasitic nematode worm</name>
    <dbReference type="NCBI Taxonomy" id="54126"/>
    <lineage>
        <taxon>Eukaryota</taxon>
        <taxon>Metazoa</taxon>
        <taxon>Ecdysozoa</taxon>
        <taxon>Nematoda</taxon>
        <taxon>Chromadorea</taxon>
        <taxon>Rhabditida</taxon>
        <taxon>Rhabditina</taxon>
        <taxon>Diplogasteromorpha</taxon>
        <taxon>Diplogasteroidea</taxon>
        <taxon>Neodiplogasteridae</taxon>
        <taxon>Pristionchus</taxon>
    </lineage>
</organism>
<feature type="region of interest" description="Disordered" evidence="2">
    <location>
        <begin position="304"/>
        <end position="327"/>
    </location>
</feature>
<proteinExistence type="predicted"/>
<feature type="coiled-coil region" evidence="1">
    <location>
        <begin position="111"/>
        <end position="195"/>
    </location>
</feature>
<feature type="region of interest" description="Disordered" evidence="2">
    <location>
        <begin position="1"/>
        <end position="44"/>
    </location>
</feature>
<feature type="coiled-coil region" evidence="1">
    <location>
        <begin position="235"/>
        <end position="276"/>
    </location>
</feature>
<sequence length="327" mass="37457">MAASASSCDKPIKEECPEPLPYPPERNNPPPFVPRTVPRHPHHAEIKTEDKSVAKLLERVRLAEKERDEIRAQLLDINAKYTDSTRMEATSRHTLEMAGSLKYQHIGWLWLEYLEQAKNQASESRANIMEEVAERLKKEIEEVKMQLEMERRYKSGNEQNSKAVMQANMELASQISALRREKAAVDEDLRRMEAVAMSYEGLAAEERGRAAQMEACAKQFERAVEHQKIIAVQRVASLNEVIKQLDKERANAEAVAAQIRVQHEQLQAEHKEMRKINGYLATTEAGKVHQDLKKARDRVKYLEKKINGGSTRPDPRVEAKKRKSAEM</sequence>
<evidence type="ECO:0000313" key="4">
    <source>
        <dbReference type="Proteomes" id="UP000005239"/>
    </source>
</evidence>